<feature type="compositionally biased region" description="Basic and acidic residues" evidence="1">
    <location>
        <begin position="327"/>
        <end position="340"/>
    </location>
</feature>
<comment type="caution">
    <text evidence="3">The sequence shown here is derived from an EMBL/GenBank/DDBJ whole genome shotgun (WGS) entry which is preliminary data.</text>
</comment>
<reference evidence="4" key="1">
    <citation type="submission" date="2023-07" db="EMBL/GenBank/DDBJ databases">
        <title>Description of three actinobacteria isolated from air of manufacturing shop in a pharmaceutical factory.</title>
        <authorList>
            <person name="Zhang D.-F."/>
        </authorList>
    </citation>
    <scope>NUCLEOTIDE SEQUENCE [LARGE SCALE GENOMIC DNA]</scope>
    <source>
        <strain evidence="4">CCTCC AB 2011122</strain>
    </source>
</reference>
<accession>A0ABU1FFS3</accession>
<dbReference type="EMBL" id="JAVKGS010000001">
    <property type="protein sequence ID" value="MDR5690603.1"/>
    <property type="molecule type" value="Genomic_DNA"/>
</dbReference>
<evidence type="ECO:0000313" key="3">
    <source>
        <dbReference type="EMBL" id="MDR5690603.1"/>
    </source>
</evidence>
<dbReference type="RefSeq" id="WP_310519336.1">
    <property type="nucleotide sequence ID" value="NZ_BAABBS010000001.1"/>
</dbReference>
<proteinExistence type="predicted"/>
<feature type="transmembrane region" description="Helical" evidence="2">
    <location>
        <begin position="25"/>
        <end position="47"/>
    </location>
</feature>
<sequence>MSDQSSKIRPAAERGAREMSTPLRLGLYGAGLAAAFGVALAIGPIVVPPTTVTAWAEQSEHEEEEHDMQNEKPVPAEVPGLSIEADGYRFADLTAPAGTDEPGELQFRILSPAGEPVTEFDVTHEKQLHLIAVRTDGSSFRHVHPELGPDGTWRIPWAWEAAGGYRLFADFRPSGHDRTLTLTNTALVNGHVRAGEVAASGDRFAEAGPFTVELAGDLEAGTATELVFTVRRDGRPVTDVQPYLGAAGHLVMLRAGDFGYLHVHPLDEAETSGATALGPEIRFGATPPTAGGYFLSLDFQVDGQVHTASFAVDVATGASAASVEPTSGEHADTGGHGAEH</sequence>
<evidence type="ECO:0000313" key="4">
    <source>
        <dbReference type="Proteomes" id="UP001260072"/>
    </source>
</evidence>
<name>A0ABU1FFS3_9MICO</name>
<evidence type="ECO:0000256" key="1">
    <source>
        <dbReference type="SAM" id="MobiDB-lite"/>
    </source>
</evidence>
<keyword evidence="2" id="KW-0812">Transmembrane</keyword>
<keyword evidence="2" id="KW-1133">Transmembrane helix</keyword>
<gene>
    <name evidence="3" type="ORF">RH861_00840</name>
</gene>
<feature type="region of interest" description="Disordered" evidence="1">
    <location>
        <begin position="319"/>
        <end position="340"/>
    </location>
</feature>
<keyword evidence="2" id="KW-0472">Membrane</keyword>
<protein>
    <submittedName>
        <fullName evidence="3">Heavy-metal-associated domain-containing protein</fullName>
    </submittedName>
</protein>
<dbReference type="Proteomes" id="UP001260072">
    <property type="component" value="Unassembled WGS sequence"/>
</dbReference>
<evidence type="ECO:0000256" key="2">
    <source>
        <dbReference type="SAM" id="Phobius"/>
    </source>
</evidence>
<organism evidence="3 4">
    <name type="scientific">Agromyces indicus</name>
    <dbReference type="NCBI Taxonomy" id="758919"/>
    <lineage>
        <taxon>Bacteria</taxon>
        <taxon>Bacillati</taxon>
        <taxon>Actinomycetota</taxon>
        <taxon>Actinomycetes</taxon>
        <taxon>Micrococcales</taxon>
        <taxon>Microbacteriaceae</taxon>
        <taxon>Agromyces</taxon>
    </lineage>
</organism>
<keyword evidence="4" id="KW-1185">Reference proteome</keyword>